<feature type="domain" description="Histidine kinase" evidence="9">
    <location>
        <begin position="155"/>
        <end position="373"/>
    </location>
</feature>
<dbReference type="Pfam" id="PF00512">
    <property type="entry name" value="HisKA"/>
    <property type="match status" value="1"/>
</dbReference>
<feature type="non-terminal residue" evidence="10">
    <location>
        <position position="1"/>
    </location>
</feature>
<dbReference type="Proteomes" id="UP000034498">
    <property type="component" value="Unassembled WGS sequence"/>
</dbReference>
<evidence type="ECO:0000256" key="4">
    <source>
        <dbReference type="ARBA" id="ARBA00022679"/>
    </source>
</evidence>
<evidence type="ECO:0000256" key="1">
    <source>
        <dbReference type="ARBA" id="ARBA00000085"/>
    </source>
</evidence>
<dbReference type="CDD" id="cd00082">
    <property type="entry name" value="HisKA"/>
    <property type="match status" value="1"/>
</dbReference>
<keyword evidence="8" id="KW-1133">Transmembrane helix</keyword>
<dbReference type="SUPFAM" id="SSF55874">
    <property type="entry name" value="ATPase domain of HSP90 chaperone/DNA topoisomerase II/histidine kinase"/>
    <property type="match status" value="1"/>
</dbReference>
<dbReference type="InterPro" id="IPR004358">
    <property type="entry name" value="Sig_transdc_His_kin-like_C"/>
</dbReference>
<gene>
    <name evidence="10" type="ORF">US94_C0045G0008</name>
</gene>
<accession>A0A0G0MF56</accession>
<comment type="caution">
    <text evidence="10">The sequence shown here is derived from an EMBL/GenBank/DDBJ whole genome shotgun (WGS) entry which is preliminary data.</text>
</comment>
<evidence type="ECO:0000256" key="2">
    <source>
        <dbReference type="ARBA" id="ARBA00012438"/>
    </source>
</evidence>
<keyword evidence="4" id="KW-0808">Transferase</keyword>
<dbReference type="Pfam" id="PF02518">
    <property type="entry name" value="HATPase_c"/>
    <property type="match status" value="1"/>
</dbReference>
<dbReference type="STRING" id="1618336.US94_C0045G0008"/>
<evidence type="ECO:0000313" key="10">
    <source>
        <dbReference type="EMBL" id="KKQ72379.1"/>
    </source>
</evidence>
<dbReference type="Gene3D" id="3.30.565.10">
    <property type="entry name" value="Histidine kinase-like ATPase, C-terminal domain"/>
    <property type="match status" value="1"/>
</dbReference>
<dbReference type="EC" id="2.7.13.3" evidence="2"/>
<feature type="transmembrane region" description="Helical" evidence="8">
    <location>
        <begin position="72"/>
        <end position="92"/>
    </location>
</feature>
<evidence type="ECO:0000256" key="3">
    <source>
        <dbReference type="ARBA" id="ARBA00022553"/>
    </source>
</evidence>
<reference evidence="10 11" key="1">
    <citation type="journal article" date="2015" name="Nature">
        <title>rRNA introns, odd ribosomes, and small enigmatic genomes across a large radiation of phyla.</title>
        <authorList>
            <person name="Brown C.T."/>
            <person name="Hug L.A."/>
            <person name="Thomas B.C."/>
            <person name="Sharon I."/>
            <person name="Castelle C.J."/>
            <person name="Singh A."/>
            <person name="Wilkins M.J."/>
            <person name="Williams K.H."/>
            <person name="Banfield J.F."/>
        </authorList>
    </citation>
    <scope>NUCLEOTIDE SEQUENCE [LARGE SCALE GENOMIC DNA]</scope>
</reference>
<dbReference type="PROSITE" id="PS50109">
    <property type="entry name" value="HIS_KIN"/>
    <property type="match status" value="1"/>
</dbReference>
<dbReference type="InterPro" id="IPR036097">
    <property type="entry name" value="HisK_dim/P_sf"/>
</dbReference>
<protein>
    <recommendedName>
        <fullName evidence="2">histidine kinase</fullName>
        <ecNumber evidence="2">2.7.13.3</ecNumber>
    </recommendedName>
</protein>
<evidence type="ECO:0000256" key="5">
    <source>
        <dbReference type="ARBA" id="ARBA00022777"/>
    </source>
</evidence>
<dbReference type="InterPro" id="IPR003661">
    <property type="entry name" value="HisK_dim/P_dom"/>
</dbReference>
<dbReference type="CDD" id="cd00075">
    <property type="entry name" value="HATPase"/>
    <property type="match status" value="1"/>
</dbReference>
<proteinExistence type="predicted"/>
<dbReference type="Gene3D" id="1.10.287.130">
    <property type="match status" value="1"/>
</dbReference>
<dbReference type="InterPro" id="IPR050736">
    <property type="entry name" value="Sensor_HK_Regulatory"/>
</dbReference>
<dbReference type="InterPro" id="IPR003594">
    <property type="entry name" value="HATPase_dom"/>
</dbReference>
<dbReference type="PRINTS" id="PR00344">
    <property type="entry name" value="BCTRLSENSOR"/>
</dbReference>
<evidence type="ECO:0000256" key="6">
    <source>
        <dbReference type="ARBA" id="ARBA00023012"/>
    </source>
</evidence>
<dbReference type="InterPro" id="IPR036890">
    <property type="entry name" value="HATPase_C_sf"/>
</dbReference>
<evidence type="ECO:0000259" key="9">
    <source>
        <dbReference type="PROSITE" id="PS50109"/>
    </source>
</evidence>
<dbReference type="SMART" id="SM00388">
    <property type="entry name" value="HisKA"/>
    <property type="match status" value="1"/>
</dbReference>
<keyword evidence="7" id="KW-0175">Coiled coil</keyword>
<dbReference type="GO" id="GO:0000155">
    <property type="term" value="F:phosphorelay sensor kinase activity"/>
    <property type="evidence" value="ECO:0007669"/>
    <property type="project" value="InterPro"/>
</dbReference>
<organism evidence="10 11">
    <name type="scientific">Berkelbacteria bacterium GW2011_GWB1_38_5</name>
    <dbReference type="NCBI Taxonomy" id="1618336"/>
    <lineage>
        <taxon>Bacteria</taxon>
        <taxon>Candidatus Berkelbacteria</taxon>
    </lineage>
</organism>
<dbReference type="FunFam" id="3.30.565.10:FF:000006">
    <property type="entry name" value="Sensor histidine kinase WalK"/>
    <property type="match status" value="1"/>
</dbReference>
<dbReference type="InterPro" id="IPR005467">
    <property type="entry name" value="His_kinase_dom"/>
</dbReference>
<comment type="catalytic activity">
    <reaction evidence="1">
        <text>ATP + protein L-histidine = ADP + protein N-phospho-L-histidine.</text>
        <dbReference type="EC" id="2.7.13.3"/>
    </reaction>
</comment>
<feature type="coiled-coil region" evidence="7">
    <location>
        <begin position="118"/>
        <end position="147"/>
    </location>
</feature>
<dbReference type="EMBL" id="LBUX01000045">
    <property type="protein sequence ID" value="KKQ72379.1"/>
    <property type="molecule type" value="Genomic_DNA"/>
</dbReference>
<sequence>YLIGAIVAFALLYYLVIYKYFSTKNRRYVKAISDIVLIGVLIHILKDYGQYFFALYFLPIAAAAMSLQFFNALFIATIASLFVVFEIVLSSQNLLPKTTNFYEGAWQIALILLVTIFCRFLALQLKEEEMAKEMLQEKQKLMELEAERQKEFLSLTSHQLYTPLSMIRGFVSMLADENFGKLNPGQKEATDEIYANTKRVISLVSELLSISRIQTGTFTLEKKKTDISSLIENTVKQFKATKTNDKITINYKKPAQINTIDIDADKIRNCLYNLIDNALKYTKEGEIKITCKQDDSKTLVEISDQGTGVKQEDFEKLFQPFFRGKNILELDNQGTGLGLYITRLIIEKHQGKVIARNNHDKGATFGFELPNNI</sequence>
<dbReference type="SUPFAM" id="SSF47384">
    <property type="entry name" value="Homodimeric domain of signal transducing histidine kinase"/>
    <property type="match status" value="1"/>
</dbReference>
<dbReference type="AlphaFoldDB" id="A0A0G0MF56"/>
<evidence type="ECO:0000256" key="7">
    <source>
        <dbReference type="SAM" id="Coils"/>
    </source>
</evidence>
<keyword evidence="8" id="KW-0812">Transmembrane</keyword>
<keyword evidence="8" id="KW-0472">Membrane</keyword>
<dbReference type="PATRIC" id="fig|1618336.3.peg.613"/>
<keyword evidence="6" id="KW-0902">Two-component regulatory system</keyword>
<evidence type="ECO:0000313" key="11">
    <source>
        <dbReference type="Proteomes" id="UP000034498"/>
    </source>
</evidence>
<dbReference type="PANTHER" id="PTHR43711:SF1">
    <property type="entry name" value="HISTIDINE KINASE 1"/>
    <property type="match status" value="1"/>
</dbReference>
<keyword evidence="3" id="KW-0597">Phosphoprotein</keyword>
<dbReference type="SMART" id="SM00387">
    <property type="entry name" value="HATPase_c"/>
    <property type="match status" value="1"/>
</dbReference>
<name>A0A0G0MF56_9BACT</name>
<feature type="transmembrane region" description="Helical" evidence="8">
    <location>
        <begin position="104"/>
        <end position="122"/>
    </location>
</feature>
<evidence type="ECO:0000256" key="8">
    <source>
        <dbReference type="SAM" id="Phobius"/>
    </source>
</evidence>
<keyword evidence="5" id="KW-0418">Kinase</keyword>
<dbReference type="PANTHER" id="PTHR43711">
    <property type="entry name" value="TWO-COMPONENT HISTIDINE KINASE"/>
    <property type="match status" value="1"/>
</dbReference>
<feature type="transmembrane region" description="Helical" evidence="8">
    <location>
        <begin position="6"/>
        <end position="21"/>
    </location>
</feature>